<feature type="region of interest" description="Disordered" evidence="7">
    <location>
        <begin position="1"/>
        <end position="28"/>
    </location>
</feature>
<keyword evidence="3" id="KW-0235">DNA replication</keyword>
<dbReference type="GO" id="GO:0016887">
    <property type="term" value="F:ATP hydrolysis activity"/>
    <property type="evidence" value="ECO:0007669"/>
    <property type="project" value="InterPro"/>
</dbReference>
<evidence type="ECO:0000259" key="9">
    <source>
        <dbReference type="Pfam" id="PF08542"/>
    </source>
</evidence>
<dbReference type="GO" id="GO:0006261">
    <property type="term" value="P:DNA-templated DNA replication"/>
    <property type="evidence" value="ECO:0007669"/>
    <property type="project" value="TreeGrafter"/>
</dbReference>
<evidence type="ECO:0000256" key="7">
    <source>
        <dbReference type="SAM" id="MobiDB-lite"/>
    </source>
</evidence>
<organism evidence="10 11">
    <name type="scientific">Planoprotostelium fungivorum</name>
    <dbReference type="NCBI Taxonomy" id="1890364"/>
    <lineage>
        <taxon>Eukaryota</taxon>
        <taxon>Amoebozoa</taxon>
        <taxon>Evosea</taxon>
        <taxon>Variosea</taxon>
        <taxon>Cavosteliida</taxon>
        <taxon>Cavosteliaceae</taxon>
        <taxon>Planoprotostelium</taxon>
    </lineage>
</organism>
<dbReference type="InterPro" id="IPR047854">
    <property type="entry name" value="RFC_lid"/>
</dbReference>
<dbReference type="InterPro" id="IPR013748">
    <property type="entry name" value="Rep_factorC_C"/>
</dbReference>
<dbReference type="GO" id="GO:0003677">
    <property type="term" value="F:DNA binding"/>
    <property type="evidence" value="ECO:0007669"/>
    <property type="project" value="InterPro"/>
</dbReference>
<feature type="domain" description="ATPase AAA-type core" evidence="8">
    <location>
        <begin position="56"/>
        <end position="173"/>
    </location>
</feature>
<dbReference type="Gene3D" id="3.40.50.300">
    <property type="entry name" value="P-loop containing nucleotide triphosphate hydrolases"/>
    <property type="match status" value="1"/>
</dbReference>
<dbReference type="InterPro" id="IPR008921">
    <property type="entry name" value="DNA_pol3_clamp-load_cplx_C"/>
</dbReference>
<dbReference type="FunFam" id="1.20.272.10:FF:000011">
    <property type="entry name" value="Replication factor C subunit 2"/>
    <property type="match status" value="1"/>
</dbReference>
<feature type="domain" description="Replication factor C C-terminal" evidence="9">
    <location>
        <begin position="243"/>
        <end position="325"/>
    </location>
</feature>
<dbReference type="CDD" id="cd18140">
    <property type="entry name" value="HLD_clamp_RFC"/>
    <property type="match status" value="1"/>
</dbReference>
<dbReference type="GO" id="GO:0005524">
    <property type="term" value="F:ATP binding"/>
    <property type="evidence" value="ECO:0007669"/>
    <property type="project" value="UniProtKB-KW"/>
</dbReference>
<dbReference type="AlphaFoldDB" id="A0A2P6N3D2"/>
<proteinExistence type="inferred from homology"/>
<evidence type="ECO:0000259" key="8">
    <source>
        <dbReference type="Pfam" id="PF00004"/>
    </source>
</evidence>
<dbReference type="Pfam" id="PF00004">
    <property type="entry name" value="AAA"/>
    <property type="match status" value="1"/>
</dbReference>
<evidence type="ECO:0000256" key="5">
    <source>
        <dbReference type="ARBA" id="ARBA00022840"/>
    </source>
</evidence>
<dbReference type="InParanoid" id="A0A2P6N3D2"/>
<evidence type="ECO:0000256" key="4">
    <source>
        <dbReference type="ARBA" id="ARBA00022741"/>
    </source>
</evidence>
<keyword evidence="11" id="KW-1185">Reference proteome</keyword>
<dbReference type="InterPro" id="IPR003959">
    <property type="entry name" value="ATPase_AAA_core"/>
</dbReference>
<evidence type="ECO:0000256" key="1">
    <source>
        <dbReference type="ARBA" id="ARBA00004123"/>
    </source>
</evidence>
<evidence type="ECO:0000256" key="2">
    <source>
        <dbReference type="ARBA" id="ARBA00005378"/>
    </source>
</evidence>
<reference evidence="10 11" key="1">
    <citation type="journal article" date="2018" name="Genome Biol. Evol.">
        <title>Multiple Roots of Fruiting Body Formation in Amoebozoa.</title>
        <authorList>
            <person name="Hillmann F."/>
            <person name="Forbes G."/>
            <person name="Novohradska S."/>
            <person name="Ferling I."/>
            <person name="Riege K."/>
            <person name="Groth M."/>
            <person name="Westermann M."/>
            <person name="Marz M."/>
            <person name="Spaller T."/>
            <person name="Winckler T."/>
            <person name="Schaap P."/>
            <person name="Glockner G."/>
        </authorList>
    </citation>
    <scope>NUCLEOTIDE SEQUENCE [LARGE SCALE GENOMIC DNA]</scope>
    <source>
        <strain evidence="10 11">Jena</strain>
    </source>
</reference>
<dbReference type="PANTHER" id="PTHR11669:SF20">
    <property type="entry name" value="REPLICATION FACTOR C SUBUNIT 4"/>
    <property type="match status" value="1"/>
</dbReference>
<dbReference type="SUPFAM" id="SSF48019">
    <property type="entry name" value="post-AAA+ oligomerization domain-like"/>
    <property type="match status" value="1"/>
</dbReference>
<keyword evidence="6" id="KW-0539">Nucleus</keyword>
<dbReference type="FunCoup" id="A0A2P6N3D2">
    <property type="interactions" value="378"/>
</dbReference>
<dbReference type="GO" id="GO:0003689">
    <property type="term" value="F:DNA clamp loader activity"/>
    <property type="evidence" value="ECO:0007669"/>
    <property type="project" value="TreeGrafter"/>
</dbReference>
<dbReference type="Pfam" id="PF08542">
    <property type="entry name" value="Rep_fac_C"/>
    <property type="match status" value="1"/>
</dbReference>
<keyword evidence="5" id="KW-0067">ATP-binding</keyword>
<keyword evidence="4" id="KW-0547">Nucleotide-binding</keyword>
<dbReference type="STRING" id="1890364.A0A2P6N3D2"/>
<dbReference type="InterPro" id="IPR027417">
    <property type="entry name" value="P-loop_NTPase"/>
</dbReference>
<dbReference type="Pfam" id="PF21960">
    <property type="entry name" value="RCF1-5-like_lid"/>
    <property type="match status" value="1"/>
</dbReference>
<dbReference type="GO" id="GO:0005634">
    <property type="term" value="C:nucleus"/>
    <property type="evidence" value="ECO:0007669"/>
    <property type="project" value="UniProtKB-SubCell"/>
</dbReference>
<dbReference type="OrthoDB" id="4199794at2759"/>
<evidence type="ECO:0000256" key="6">
    <source>
        <dbReference type="ARBA" id="ARBA00023242"/>
    </source>
</evidence>
<comment type="subcellular location">
    <subcellularLocation>
        <location evidence="1">Nucleus</location>
    </subcellularLocation>
</comment>
<dbReference type="SUPFAM" id="SSF52540">
    <property type="entry name" value="P-loop containing nucleoside triphosphate hydrolases"/>
    <property type="match status" value="1"/>
</dbReference>
<comment type="caution">
    <text evidence="10">The sequence shown here is derived from an EMBL/GenBank/DDBJ whole genome shotgun (WGS) entry which is preliminary data.</text>
</comment>
<dbReference type="PANTHER" id="PTHR11669">
    <property type="entry name" value="REPLICATION FACTOR C / DNA POLYMERASE III GAMMA-TAU SUBUNIT"/>
    <property type="match status" value="1"/>
</dbReference>
<dbReference type="Gene3D" id="1.20.272.10">
    <property type="match status" value="1"/>
</dbReference>
<evidence type="ECO:0000313" key="11">
    <source>
        <dbReference type="Proteomes" id="UP000241769"/>
    </source>
</evidence>
<gene>
    <name evidence="10" type="ORF">PROFUN_13645</name>
</gene>
<dbReference type="Gene3D" id="1.10.8.60">
    <property type="match status" value="1"/>
</dbReference>
<dbReference type="EMBL" id="MDYQ01000221">
    <property type="protein sequence ID" value="PRP78468.1"/>
    <property type="molecule type" value="Genomic_DNA"/>
</dbReference>
<evidence type="ECO:0000256" key="3">
    <source>
        <dbReference type="ARBA" id="ARBA00022705"/>
    </source>
</evidence>
<protein>
    <submittedName>
        <fullName evidence="10">Replication factor C subunit 4</fullName>
    </submittedName>
</protein>
<dbReference type="GO" id="GO:0005663">
    <property type="term" value="C:DNA replication factor C complex"/>
    <property type="evidence" value="ECO:0007669"/>
    <property type="project" value="TreeGrafter"/>
</dbReference>
<dbReference type="CDD" id="cd00009">
    <property type="entry name" value="AAA"/>
    <property type="match status" value="1"/>
</dbReference>
<dbReference type="InterPro" id="IPR050238">
    <property type="entry name" value="DNA_Rep/Repair_Clamp_Loader"/>
</dbReference>
<name>A0A2P6N3D2_9EUKA</name>
<comment type="similarity">
    <text evidence="2">Belongs to the activator 1 small subunits family.</text>
</comment>
<evidence type="ECO:0000313" key="10">
    <source>
        <dbReference type="EMBL" id="PRP78468.1"/>
    </source>
</evidence>
<dbReference type="Proteomes" id="UP000241769">
    <property type="component" value="Unassembled WGS sequence"/>
</dbReference>
<sequence>MSTKRPLEAPSSKSGNDRSDSGAPLPWVEKYRPKSVDEVSYQEEVVNTLRASIERTGKTSTILAIGRQLYGDLFKSRVKELNASDERGINVVRTSIKAFAQVATSASTNASGKTIPPYKLIILDEADAMTQDAQAALRRTMETYSKTTRFCLICNYVSRIIEPLASRCAKFRFKSLTQESMEERIKYICDKEGIRFTQELGNGLSQVSGGDLRRAINLLQSAHSMYKEDTNAAALFEVAGKVPEQVVEGLIEAAQSNSFDTLESAVTETIANGYPASQIVSQLFDVITDGPLRDLQKAKIAEVLASSDKALQEGADEFLQLMNVFSVVMQEASR</sequence>
<accession>A0A2P6N3D2</accession>
<dbReference type="FunFam" id="3.40.50.300:FF:000952">
    <property type="entry name" value="Replication factor C subunit 2"/>
    <property type="match status" value="1"/>
</dbReference>
<dbReference type="GO" id="GO:0006281">
    <property type="term" value="P:DNA repair"/>
    <property type="evidence" value="ECO:0007669"/>
    <property type="project" value="TreeGrafter"/>
</dbReference>